<gene>
    <name evidence="3" type="ORF">AKJ09_02978</name>
</gene>
<name>A0A0K1PT58_9BACT</name>
<dbReference type="InterPro" id="IPR013229">
    <property type="entry name" value="PEGA"/>
</dbReference>
<evidence type="ECO:0000259" key="2">
    <source>
        <dbReference type="Pfam" id="PF08308"/>
    </source>
</evidence>
<sequence>MVRPAAPARMPALVGGRFRVDGLIHQSATSVIYDTTHRNGVRAWIKVPLAREHVDGIRREGLLANAIGTVLRVRDDGTGEDGLPYLVLEACNAESIASSLEKARGPFAFDRAMRIGHSLASMIAAMHKAGFTSGGLDGETVVTTKDGSVGLLSLDGSVPLNEGAVLDDVRQVASLVHEMLTGKARAASDTTLASVPNLPANVTQAVDQAWAGNIRTVADFLAGLGGIGAPRAPASQKLANAMAAEPAPETPIAVQLPVVERDSSIMAYLKSDEVVNIVAPPVPRPTVKHEMRSPLTSSFELPRHVQAVAPQSERKSGASSRAIMLMVGIPLVLVVAGVSVLATGSSASSKTVSSAVPSPKAAEPSVKASAAPSSAPSAVASAPKPVALDDAPVDDLDDPKVDAAAMPTAASSAAKAAEPAPAVSEAAAKEPPKPPADLDAKTGALRTENAPADRRVFVDGKVVGQTPLDVRLPCGNHDVKIGSSATPHATSIPCGGVRTVRFDGGRMIWE</sequence>
<dbReference type="SUPFAM" id="SSF56112">
    <property type="entry name" value="Protein kinase-like (PK-like)"/>
    <property type="match status" value="1"/>
</dbReference>
<dbReference type="KEGG" id="llu:AKJ09_02978"/>
<keyword evidence="3" id="KW-0808">Transferase</keyword>
<feature type="compositionally biased region" description="Basic and acidic residues" evidence="1">
    <location>
        <begin position="427"/>
        <end position="440"/>
    </location>
</feature>
<evidence type="ECO:0000313" key="3">
    <source>
        <dbReference type="EMBL" id="AKU96314.1"/>
    </source>
</evidence>
<evidence type="ECO:0000256" key="1">
    <source>
        <dbReference type="SAM" id="MobiDB-lite"/>
    </source>
</evidence>
<dbReference type="RefSeq" id="WP_146647623.1">
    <property type="nucleotide sequence ID" value="NZ_CP012333.1"/>
</dbReference>
<dbReference type="Gene3D" id="1.10.510.10">
    <property type="entry name" value="Transferase(Phosphotransferase) domain 1"/>
    <property type="match status" value="1"/>
</dbReference>
<dbReference type="Proteomes" id="UP000064967">
    <property type="component" value="Chromosome"/>
</dbReference>
<reference evidence="3 4" key="1">
    <citation type="submission" date="2015-08" db="EMBL/GenBank/DDBJ databases">
        <authorList>
            <person name="Babu N.S."/>
            <person name="Beckwith C.J."/>
            <person name="Beseler K.G."/>
            <person name="Brison A."/>
            <person name="Carone J.V."/>
            <person name="Caskin T.P."/>
            <person name="Diamond M."/>
            <person name="Durham M.E."/>
            <person name="Foxe J.M."/>
            <person name="Go M."/>
            <person name="Henderson B.A."/>
            <person name="Jones I.B."/>
            <person name="McGettigan J.A."/>
            <person name="Micheletti S.J."/>
            <person name="Nasrallah M.E."/>
            <person name="Ortiz D."/>
            <person name="Piller C.R."/>
            <person name="Privatt S.R."/>
            <person name="Schneider S.L."/>
            <person name="Sharp S."/>
            <person name="Smith T.C."/>
            <person name="Stanton J.D."/>
            <person name="Ullery H.E."/>
            <person name="Wilson R.J."/>
            <person name="Serrano M.G."/>
            <person name="Buck G."/>
            <person name="Lee V."/>
            <person name="Wang Y."/>
            <person name="Carvalho R."/>
            <person name="Voegtly L."/>
            <person name="Shi R."/>
            <person name="Duckworth R."/>
            <person name="Johnson A."/>
            <person name="Loviza R."/>
            <person name="Walstead R."/>
            <person name="Shah Z."/>
            <person name="Kiflezghi M."/>
            <person name="Wade K."/>
            <person name="Ball S.L."/>
            <person name="Bradley K.W."/>
            <person name="Asai D.J."/>
            <person name="Bowman C.A."/>
            <person name="Russell D.A."/>
            <person name="Pope W.H."/>
            <person name="Jacobs-Sera D."/>
            <person name="Hendrix R.W."/>
            <person name="Hatfull G.F."/>
        </authorList>
    </citation>
    <scope>NUCLEOTIDE SEQUENCE [LARGE SCALE GENOMIC DNA]</scope>
    <source>
        <strain evidence="3 4">DSM 27648</strain>
    </source>
</reference>
<dbReference type="EMBL" id="CP012333">
    <property type="protein sequence ID" value="AKU96314.1"/>
    <property type="molecule type" value="Genomic_DNA"/>
</dbReference>
<feature type="region of interest" description="Disordered" evidence="1">
    <location>
        <begin position="347"/>
        <end position="440"/>
    </location>
</feature>
<dbReference type="Pfam" id="PF08308">
    <property type="entry name" value="PEGA"/>
    <property type="match status" value="1"/>
</dbReference>
<protein>
    <submittedName>
        <fullName evidence="3">Serine/threonine protein kinase</fullName>
    </submittedName>
</protein>
<keyword evidence="3" id="KW-0418">Kinase</keyword>
<keyword evidence="4" id="KW-1185">Reference proteome</keyword>
<keyword evidence="3" id="KW-0723">Serine/threonine-protein kinase</keyword>
<evidence type="ECO:0000313" key="4">
    <source>
        <dbReference type="Proteomes" id="UP000064967"/>
    </source>
</evidence>
<accession>A0A0K1PT58</accession>
<feature type="compositionally biased region" description="Low complexity" evidence="1">
    <location>
        <begin position="402"/>
        <end position="426"/>
    </location>
</feature>
<proteinExistence type="predicted"/>
<dbReference type="GO" id="GO:0004674">
    <property type="term" value="F:protein serine/threonine kinase activity"/>
    <property type="evidence" value="ECO:0007669"/>
    <property type="project" value="UniProtKB-KW"/>
</dbReference>
<organism evidence="3 4">
    <name type="scientific">Labilithrix luteola</name>
    <dbReference type="NCBI Taxonomy" id="1391654"/>
    <lineage>
        <taxon>Bacteria</taxon>
        <taxon>Pseudomonadati</taxon>
        <taxon>Myxococcota</taxon>
        <taxon>Polyangia</taxon>
        <taxon>Polyangiales</taxon>
        <taxon>Labilitrichaceae</taxon>
        <taxon>Labilithrix</taxon>
    </lineage>
</organism>
<dbReference type="InterPro" id="IPR011009">
    <property type="entry name" value="Kinase-like_dom_sf"/>
</dbReference>
<feature type="compositionally biased region" description="Low complexity" evidence="1">
    <location>
        <begin position="347"/>
        <end position="390"/>
    </location>
</feature>
<feature type="domain" description="PEGA" evidence="2">
    <location>
        <begin position="445"/>
        <end position="481"/>
    </location>
</feature>
<dbReference type="AlphaFoldDB" id="A0A0K1PT58"/>